<dbReference type="GO" id="GO:0022625">
    <property type="term" value="C:cytosolic large ribosomal subunit"/>
    <property type="evidence" value="ECO:0007669"/>
    <property type="project" value="TreeGrafter"/>
</dbReference>
<reference evidence="8 9" key="1">
    <citation type="submission" date="2016-09" db="EMBL/GenBank/DDBJ databases">
        <title>Draft genome sequence for the type strain of Vulcanibacillus modesticaldus BR, a strictly anaerobic, moderately thermophilic, and nitrate-reducing bacterium from deep sea-hydrothermal vents of the Mid-Atlantic Ridge.</title>
        <authorList>
            <person name="Abin C.A."/>
            <person name="Hollibaugh J.T."/>
        </authorList>
    </citation>
    <scope>NUCLEOTIDE SEQUENCE [LARGE SCALE GENOMIC DNA]</scope>
    <source>
        <strain evidence="8 9">BR</strain>
    </source>
</reference>
<dbReference type="GO" id="GO:0008097">
    <property type="term" value="F:5S rRNA binding"/>
    <property type="evidence" value="ECO:0007669"/>
    <property type="project" value="TreeGrafter"/>
</dbReference>
<evidence type="ECO:0000256" key="1">
    <source>
        <dbReference type="ARBA" id="ARBA00007116"/>
    </source>
</evidence>
<dbReference type="NCBIfam" id="TIGR00060">
    <property type="entry name" value="L18_bact"/>
    <property type="match status" value="1"/>
</dbReference>
<dbReference type="Pfam" id="PF00861">
    <property type="entry name" value="Ribosomal_L18p"/>
    <property type="match status" value="1"/>
</dbReference>
<accession>A0A1D2YS30</accession>
<dbReference type="InterPro" id="IPR057268">
    <property type="entry name" value="Ribosomal_L18"/>
</dbReference>
<keyword evidence="2 7" id="KW-0699">rRNA-binding</keyword>
<dbReference type="GO" id="GO:0006412">
    <property type="term" value="P:translation"/>
    <property type="evidence" value="ECO:0007669"/>
    <property type="project" value="UniProtKB-UniRule"/>
</dbReference>
<dbReference type="HAMAP" id="MF_01337_B">
    <property type="entry name" value="Ribosomal_uL18_B"/>
    <property type="match status" value="1"/>
</dbReference>
<comment type="subunit">
    <text evidence="7">Part of the 50S ribosomal subunit; part of the 5S rRNA/L5/L18/L25 subcomplex. Contacts the 5S and 23S rRNAs.</text>
</comment>
<dbReference type="CDD" id="cd00432">
    <property type="entry name" value="Ribosomal_L18_L5e"/>
    <property type="match status" value="1"/>
</dbReference>
<keyword evidence="5 7" id="KW-0687">Ribonucleoprotein</keyword>
<gene>
    <name evidence="7" type="primary">rplR</name>
    <name evidence="8" type="ORF">BHF71_04580</name>
</gene>
<protein>
    <recommendedName>
        <fullName evidence="6 7">Large ribosomal subunit protein uL18</fullName>
    </recommendedName>
</protein>
<evidence type="ECO:0000313" key="8">
    <source>
        <dbReference type="EMBL" id="OEF96433.1"/>
    </source>
</evidence>
<dbReference type="EMBL" id="MIJF01000089">
    <property type="protein sequence ID" value="OEF96433.1"/>
    <property type="molecule type" value="Genomic_DNA"/>
</dbReference>
<proteinExistence type="inferred from homology"/>
<keyword evidence="4 7" id="KW-0689">Ribosomal protein</keyword>
<dbReference type="PANTHER" id="PTHR12899">
    <property type="entry name" value="39S RIBOSOMAL PROTEIN L18, MITOCHONDRIAL"/>
    <property type="match status" value="1"/>
</dbReference>
<dbReference type="STRING" id="337097.BHF71_04580"/>
<evidence type="ECO:0000256" key="5">
    <source>
        <dbReference type="ARBA" id="ARBA00023274"/>
    </source>
</evidence>
<dbReference type="Gene3D" id="3.30.420.100">
    <property type="match status" value="1"/>
</dbReference>
<evidence type="ECO:0000256" key="4">
    <source>
        <dbReference type="ARBA" id="ARBA00022980"/>
    </source>
</evidence>
<dbReference type="InterPro" id="IPR005484">
    <property type="entry name" value="Ribosomal_uL18_bac/plant/anim"/>
</dbReference>
<dbReference type="SUPFAM" id="SSF53137">
    <property type="entry name" value="Translational machinery components"/>
    <property type="match status" value="1"/>
</dbReference>
<evidence type="ECO:0000256" key="2">
    <source>
        <dbReference type="ARBA" id="ARBA00022730"/>
    </source>
</evidence>
<dbReference type="AlphaFoldDB" id="A0A1D2YS30"/>
<dbReference type="FunFam" id="3.30.420.100:FF:000001">
    <property type="entry name" value="50S ribosomal protein L18"/>
    <property type="match status" value="1"/>
</dbReference>
<evidence type="ECO:0000256" key="7">
    <source>
        <dbReference type="HAMAP-Rule" id="MF_01337"/>
    </source>
</evidence>
<dbReference type="Proteomes" id="UP000243739">
    <property type="component" value="Unassembled WGS sequence"/>
</dbReference>
<dbReference type="RefSeq" id="WP_069657652.1">
    <property type="nucleotide sequence ID" value="NZ_MIJF01000089.1"/>
</dbReference>
<comment type="function">
    <text evidence="7">This is one of the proteins that bind and probably mediate the attachment of the 5S RNA into the large ribosomal subunit, where it forms part of the central protuberance.</text>
</comment>
<dbReference type="GO" id="GO:0003735">
    <property type="term" value="F:structural constituent of ribosome"/>
    <property type="evidence" value="ECO:0007669"/>
    <property type="project" value="InterPro"/>
</dbReference>
<name>A0A1D2YS30_9BACI</name>
<dbReference type="OrthoDB" id="9810939at2"/>
<comment type="caution">
    <text evidence="8">The sequence shown here is derived from an EMBL/GenBank/DDBJ whole genome shotgun (WGS) entry which is preliminary data.</text>
</comment>
<evidence type="ECO:0000256" key="6">
    <source>
        <dbReference type="ARBA" id="ARBA00035197"/>
    </source>
</evidence>
<evidence type="ECO:0000256" key="3">
    <source>
        <dbReference type="ARBA" id="ARBA00022884"/>
    </source>
</evidence>
<comment type="similarity">
    <text evidence="1 7">Belongs to the universal ribosomal protein uL18 family.</text>
</comment>
<sequence>MINKTNKNKIRKKRHLRMRKNIVGTAQRPRLNVFRSSKHIYAQLIDDVTGTTLVSASTLDSELKDKISNGGNVEAAKLVGELVAKRAVEKGYASVVFDRGGYLYHGRIKALAEAAREAGLQF</sequence>
<dbReference type="PANTHER" id="PTHR12899:SF3">
    <property type="entry name" value="LARGE RIBOSOMAL SUBUNIT PROTEIN UL18M"/>
    <property type="match status" value="1"/>
</dbReference>
<dbReference type="InterPro" id="IPR004389">
    <property type="entry name" value="Ribosomal_uL18_bac-type"/>
</dbReference>
<keyword evidence="9" id="KW-1185">Reference proteome</keyword>
<keyword evidence="3 7" id="KW-0694">RNA-binding</keyword>
<organism evidence="8 9">
    <name type="scientific">Vulcanibacillus modesticaldus</name>
    <dbReference type="NCBI Taxonomy" id="337097"/>
    <lineage>
        <taxon>Bacteria</taxon>
        <taxon>Bacillati</taxon>
        <taxon>Bacillota</taxon>
        <taxon>Bacilli</taxon>
        <taxon>Bacillales</taxon>
        <taxon>Bacillaceae</taxon>
        <taxon>Vulcanibacillus</taxon>
    </lineage>
</organism>
<evidence type="ECO:0000313" key="9">
    <source>
        <dbReference type="Proteomes" id="UP000243739"/>
    </source>
</evidence>